<name>A0A0D0E7S4_9AGAM</name>
<evidence type="ECO:0000313" key="2">
    <source>
        <dbReference type="Proteomes" id="UP000054538"/>
    </source>
</evidence>
<dbReference type="OrthoDB" id="3242924at2759"/>
<gene>
    <name evidence="1" type="ORF">PAXRUDRAFT_807196</name>
</gene>
<dbReference type="HOGENOM" id="CLU_085135_1_0_1"/>
<sequence>MDVSVVYYGLRDLLSDETTPDPNHILRPPYKNARGIDQILQGKIAKYIGQVLGKRGSEVKHHLALPLFSAGKLRIRNGGDTFRTKQVAHRSGNTARRNCYVKVVFETCTGVITTVSYGDLEKIFVLTIPTDDFFAKLGGETIALALITPWDTAGKDATKENVYITSRKASIVTDVRSLKAVVGLVETRKRWGVIDRVLGAVAPSFAEGTGEEDESNDDTIQVV</sequence>
<protein>
    <submittedName>
        <fullName evidence="1">Uncharacterized protein</fullName>
    </submittedName>
</protein>
<dbReference type="EMBL" id="KN824915">
    <property type="protein sequence ID" value="KIK97904.1"/>
    <property type="molecule type" value="Genomic_DNA"/>
</dbReference>
<dbReference type="Proteomes" id="UP000054538">
    <property type="component" value="Unassembled WGS sequence"/>
</dbReference>
<dbReference type="AlphaFoldDB" id="A0A0D0E7S4"/>
<proteinExistence type="predicted"/>
<reference evidence="2" key="2">
    <citation type="submission" date="2015-01" db="EMBL/GenBank/DDBJ databases">
        <title>Evolutionary Origins and Diversification of the Mycorrhizal Mutualists.</title>
        <authorList>
            <consortium name="DOE Joint Genome Institute"/>
            <consortium name="Mycorrhizal Genomics Consortium"/>
            <person name="Kohler A."/>
            <person name="Kuo A."/>
            <person name="Nagy L.G."/>
            <person name="Floudas D."/>
            <person name="Copeland A."/>
            <person name="Barry K.W."/>
            <person name="Cichocki N."/>
            <person name="Veneault-Fourrey C."/>
            <person name="LaButti K."/>
            <person name="Lindquist E.A."/>
            <person name="Lipzen A."/>
            <person name="Lundell T."/>
            <person name="Morin E."/>
            <person name="Murat C."/>
            <person name="Riley R."/>
            <person name="Ohm R."/>
            <person name="Sun H."/>
            <person name="Tunlid A."/>
            <person name="Henrissat B."/>
            <person name="Grigoriev I.V."/>
            <person name="Hibbett D.S."/>
            <person name="Martin F."/>
        </authorList>
    </citation>
    <scope>NUCLEOTIDE SEQUENCE [LARGE SCALE GENOMIC DNA]</scope>
    <source>
        <strain evidence="2">Ve08.2h10</strain>
    </source>
</reference>
<keyword evidence="2" id="KW-1185">Reference proteome</keyword>
<reference evidence="1 2" key="1">
    <citation type="submission" date="2014-04" db="EMBL/GenBank/DDBJ databases">
        <authorList>
            <consortium name="DOE Joint Genome Institute"/>
            <person name="Kuo A."/>
            <person name="Kohler A."/>
            <person name="Jargeat P."/>
            <person name="Nagy L.G."/>
            <person name="Floudas D."/>
            <person name="Copeland A."/>
            <person name="Barry K.W."/>
            <person name="Cichocki N."/>
            <person name="Veneault-Fourrey C."/>
            <person name="LaButti K."/>
            <person name="Lindquist E.A."/>
            <person name="Lipzen A."/>
            <person name="Lundell T."/>
            <person name="Morin E."/>
            <person name="Murat C."/>
            <person name="Sun H."/>
            <person name="Tunlid A."/>
            <person name="Henrissat B."/>
            <person name="Grigoriev I.V."/>
            <person name="Hibbett D.S."/>
            <person name="Martin F."/>
            <person name="Nordberg H.P."/>
            <person name="Cantor M.N."/>
            <person name="Hua S.X."/>
        </authorList>
    </citation>
    <scope>NUCLEOTIDE SEQUENCE [LARGE SCALE GENOMIC DNA]</scope>
    <source>
        <strain evidence="1 2">Ve08.2h10</strain>
    </source>
</reference>
<evidence type="ECO:0000313" key="1">
    <source>
        <dbReference type="EMBL" id="KIK97904.1"/>
    </source>
</evidence>
<organism evidence="1 2">
    <name type="scientific">Paxillus rubicundulus Ve08.2h10</name>
    <dbReference type="NCBI Taxonomy" id="930991"/>
    <lineage>
        <taxon>Eukaryota</taxon>
        <taxon>Fungi</taxon>
        <taxon>Dikarya</taxon>
        <taxon>Basidiomycota</taxon>
        <taxon>Agaricomycotina</taxon>
        <taxon>Agaricomycetes</taxon>
        <taxon>Agaricomycetidae</taxon>
        <taxon>Boletales</taxon>
        <taxon>Paxilineae</taxon>
        <taxon>Paxillaceae</taxon>
        <taxon>Paxillus</taxon>
    </lineage>
</organism>
<accession>A0A0D0E7S4</accession>
<dbReference type="InParanoid" id="A0A0D0E7S4"/>